<evidence type="ECO:0000256" key="3">
    <source>
        <dbReference type="ARBA" id="ARBA00022452"/>
    </source>
</evidence>
<feature type="domain" description="TonB-dependent receptor plug" evidence="18">
    <location>
        <begin position="48"/>
        <end position="153"/>
    </location>
</feature>
<dbReference type="InterPro" id="IPR012910">
    <property type="entry name" value="Plug_dom"/>
</dbReference>
<evidence type="ECO:0000256" key="5">
    <source>
        <dbReference type="ARBA" id="ARBA00022692"/>
    </source>
</evidence>
<dbReference type="SUPFAM" id="SSF56935">
    <property type="entry name" value="Porins"/>
    <property type="match status" value="1"/>
</dbReference>
<dbReference type="AlphaFoldDB" id="A0A844X9K4"/>
<evidence type="ECO:0000256" key="8">
    <source>
        <dbReference type="ARBA" id="ARBA00023065"/>
    </source>
</evidence>
<evidence type="ECO:0000256" key="1">
    <source>
        <dbReference type="ARBA" id="ARBA00004571"/>
    </source>
</evidence>
<sequence>MRYILGVSLLALAATPAMAQQTPSDTESDVPVGETIVVTATKAGQPLDQAPVAAISIDAGQLESLNVGSVREAQVLLPSVVYNDSGGSAQIYIRGIGTNSAYAGLESSVATYVDGVYLQRQVGASVDIVDLRSIEVLNGPQGSLYGRNATGGVVLVNTNDPVPFLEGKVGVEIGNYGRLGGEAMLNVPMSDDLAFRIAGKFTHLSGYTRNEANGERLSGFDSGTVRAKLGWTPGSRFTAFASVEYHEERNDPLARRTLVNAPLCLSCAIYGTTPPSDFYKTDQTKTRKTNIKYLAGTLNLRYEADDFDIISVTGIRDFNYAIFVDQDFARGDLYNSRAEEYGTTLTQDTYVKTRFSGRFNLIAGLSGELDTDSLLIRVFGDAFGPFQDAGGTTRVKLASISPYAEGSYELTDTLKLTVGGRYNIDTKKLRAINNAGAEAAFGAVPFVEQQTTFRNFTPRVVLSRETGTSTIYASYSKGVKSGGYNTPAFNTLNALRPEELDSYELGFKAKAFDGRVDVSGAGFYYDYKDIQVSFVDSQSGGISAENAARARIYGLELNTSARLTDALSVYAGGLIESAKFRNYASAAIYCPASAPSPDYPGCPVPTGGPGLVAGKADLSGARIPRAPEFSFTVGASYSVPVTADWDAELTVNDRYTSEYDLLPGAGGPLRLSRQKAYHYVTLGLAFKNPRAGLEARFYVNNLTNSRYFLDVPTSVFGVAGTAAPPRTVGASLAYSF</sequence>
<evidence type="ECO:0000256" key="4">
    <source>
        <dbReference type="ARBA" id="ARBA00022496"/>
    </source>
</evidence>
<protein>
    <submittedName>
        <fullName evidence="19">TonB-dependent receptor</fullName>
    </submittedName>
</protein>
<dbReference type="GO" id="GO:0006826">
    <property type="term" value="P:iron ion transport"/>
    <property type="evidence" value="ECO:0007669"/>
    <property type="project" value="UniProtKB-KW"/>
</dbReference>
<keyword evidence="6 16" id="KW-0732">Signal</keyword>
<dbReference type="GO" id="GO:0009279">
    <property type="term" value="C:cell outer membrane"/>
    <property type="evidence" value="ECO:0007669"/>
    <property type="project" value="UniProtKB-SubCell"/>
</dbReference>
<dbReference type="InterPro" id="IPR000531">
    <property type="entry name" value="Beta-barrel_TonB"/>
</dbReference>
<keyword evidence="2 12" id="KW-0813">Transport</keyword>
<evidence type="ECO:0000256" key="9">
    <source>
        <dbReference type="ARBA" id="ARBA00023077"/>
    </source>
</evidence>
<evidence type="ECO:0000256" key="10">
    <source>
        <dbReference type="ARBA" id="ARBA00023136"/>
    </source>
</evidence>
<reference evidence="19 20" key="1">
    <citation type="submission" date="2019-12" db="EMBL/GenBank/DDBJ databases">
        <authorList>
            <person name="Lee S.D."/>
        </authorList>
    </citation>
    <scope>NUCLEOTIDE SEQUENCE [LARGE SCALE GENOMIC DNA]</scope>
    <source>
        <strain evidence="19 20">GH3-10</strain>
    </source>
</reference>
<comment type="subcellular location">
    <subcellularLocation>
        <location evidence="1 12">Cell outer membrane</location>
        <topology evidence="1 12">Multi-pass membrane protein</topology>
    </subcellularLocation>
</comment>
<dbReference type="PANTHER" id="PTHR32552:SF81">
    <property type="entry name" value="TONB-DEPENDENT OUTER MEMBRANE RECEPTOR"/>
    <property type="match status" value="1"/>
</dbReference>
<feature type="short sequence motif" description="TonB C-terminal box" evidence="14">
    <location>
        <begin position="719"/>
        <end position="736"/>
    </location>
</feature>
<evidence type="ECO:0000256" key="11">
    <source>
        <dbReference type="ARBA" id="ARBA00023237"/>
    </source>
</evidence>
<gene>
    <name evidence="19" type="ORF">GRF63_04205</name>
</gene>
<comment type="similarity">
    <text evidence="12 15">Belongs to the TonB-dependent receptor family.</text>
</comment>
<keyword evidence="7" id="KW-0408">Iron</keyword>
<dbReference type="PROSITE" id="PS01156">
    <property type="entry name" value="TONB_DEPENDENT_REC_2"/>
    <property type="match status" value="1"/>
</dbReference>
<accession>A0A844X9K4</accession>
<keyword evidence="4" id="KW-0410">Iron transport</keyword>
<evidence type="ECO:0000256" key="16">
    <source>
        <dbReference type="SAM" id="SignalP"/>
    </source>
</evidence>
<dbReference type="PANTHER" id="PTHR32552">
    <property type="entry name" value="FERRICHROME IRON RECEPTOR-RELATED"/>
    <property type="match status" value="1"/>
</dbReference>
<evidence type="ECO:0000256" key="15">
    <source>
        <dbReference type="RuleBase" id="RU003357"/>
    </source>
</evidence>
<evidence type="ECO:0000259" key="17">
    <source>
        <dbReference type="Pfam" id="PF00593"/>
    </source>
</evidence>
<name>A0A844X9K4_9SPHN</name>
<dbReference type="RefSeq" id="WP_160484707.1">
    <property type="nucleotide sequence ID" value="NZ_WUBR01000001.1"/>
</dbReference>
<evidence type="ECO:0000256" key="13">
    <source>
        <dbReference type="PROSITE-ProRule" id="PRU10143"/>
    </source>
</evidence>
<evidence type="ECO:0000256" key="14">
    <source>
        <dbReference type="PROSITE-ProRule" id="PRU10144"/>
    </source>
</evidence>
<dbReference type="Proteomes" id="UP000461409">
    <property type="component" value="Unassembled WGS sequence"/>
</dbReference>
<dbReference type="EMBL" id="WUBR01000001">
    <property type="protein sequence ID" value="MWV27101.1"/>
    <property type="molecule type" value="Genomic_DNA"/>
</dbReference>
<evidence type="ECO:0000313" key="19">
    <source>
        <dbReference type="EMBL" id="MWV27101.1"/>
    </source>
</evidence>
<evidence type="ECO:0000313" key="20">
    <source>
        <dbReference type="Proteomes" id="UP000461409"/>
    </source>
</evidence>
<evidence type="ECO:0000256" key="6">
    <source>
        <dbReference type="ARBA" id="ARBA00022729"/>
    </source>
</evidence>
<feature type="signal peptide" evidence="16">
    <location>
        <begin position="1"/>
        <end position="19"/>
    </location>
</feature>
<feature type="short sequence motif" description="TonB box" evidence="13">
    <location>
        <begin position="35"/>
        <end position="41"/>
    </location>
</feature>
<dbReference type="InterPro" id="IPR010916">
    <property type="entry name" value="TonB_box_CS"/>
</dbReference>
<dbReference type="InterPro" id="IPR010917">
    <property type="entry name" value="TonB_rcpt_CS"/>
</dbReference>
<evidence type="ECO:0000256" key="7">
    <source>
        <dbReference type="ARBA" id="ARBA00023004"/>
    </source>
</evidence>
<dbReference type="PROSITE" id="PS52016">
    <property type="entry name" value="TONB_DEPENDENT_REC_3"/>
    <property type="match status" value="1"/>
</dbReference>
<keyword evidence="11 12" id="KW-0998">Cell outer membrane</keyword>
<keyword evidence="3 12" id="KW-1134">Transmembrane beta strand</keyword>
<keyword evidence="5 12" id="KW-0812">Transmembrane</keyword>
<dbReference type="Pfam" id="PF07715">
    <property type="entry name" value="Plug"/>
    <property type="match status" value="1"/>
</dbReference>
<feature type="chain" id="PRO_5032979236" evidence="16">
    <location>
        <begin position="20"/>
        <end position="736"/>
    </location>
</feature>
<dbReference type="PROSITE" id="PS00430">
    <property type="entry name" value="TONB_DEPENDENT_REC_1"/>
    <property type="match status" value="1"/>
</dbReference>
<dbReference type="CDD" id="cd01347">
    <property type="entry name" value="ligand_gated_channel"/>
    <property type="match status" value="1"/>
</dbReference>
<dbReference type="InterPro" id="IPR036942">
    <property type="entry name" value="Beta-barrel_TonB_sf"/>
</dbReference>
<dbReference type="InterPro" id="IPR039426">
    <property type="entry name" value="TonB-dep_rcpt-like"/>
</dbReference>
<evidence type="ECO:0000256" key="2">
    <source>
        <dbReference type="ARBA" id="ARBA00022448"/>
    </source>
</evidence>
<proteinExistence type="inferred from homology"/>
<dbReference type="Pfam" id="PF00593">
    <property type="entry name" value="TonB_dep_Rec_b-barrel"/>
    <property type="match status" value="1"/>
</dbReference>
<evidence type="ECO:0000256" key="12">
    <source>
        <dbReference type="PROSITE-ProRule" id="PRU01360"/>
    </source>
</evidence>
<organism evidence="19 20">
    <name type="scientific">Aurantiacibacter rhizosphaerae</name>
    <dbReference type="NCBI Taxonomy" id="2691582"/>
    <lineage>
        <taxon>Bacteria</taxon>
        <taxon>Pseudomonadati</taxon>
        <taxon>Pseudomonadota</taxon>
        <taxon>Alphaproteobacteria</taxon>
        <taxon>Sphingomonadales</taxon>
        <taxon>Erythrobacteraceae</taxon>
        <taxon>Aurantiacibacter</taxon>
    </lineage>
</organism>
<keyword evidence="8" id="KW-0406">Ion transport</keyword>
<feature type="domain" description="TonB-dependent receptor-like beta-barrel" evidence="17">
    <location>
        <begin position="277"/>
        <end position="702"/>
    </location>
</feature>
<dbReference type="Gene3D" id="2.40.170.20">
    <property type="entry name" value="TonB-dependent receptor, beta-barrel domain"/>
    <property type="match status" value="1"/>
</dbReference>
<reference evidence="19 20" key="2">
    <citation type="submission" date="2020-02" db="EMBL/GenBank/DDBJ databases">
        <title>Erythrobacter dongmakensis sp. nov., isolated from a tidal mudflat.</title>
        <authorList>
            <person name="Kim I.S."/>
        </authorList>
    </citation>
    <scope>NUCLEOTIDE SEQUENCE [LARGE SCALE GENOMIC DNA]</scope>
    <source>
        <strain evidence="19 20">GH3-10</strain>
    </source>
</reference>
<keyword evidence="20" id="KW-1185">Reference proteome</keyword>
<comment type="caution">
    <text evidence="19">The sequence shown here is derived from an EMBL/GenBank/DDBJ whole genome shotgun (WGS) entry which is preliminary data.</text>
</comment>
<keyword evidence="9 13" id="KW-0798">TonB box</keyword>
<keyword evidence="19" id="KW-0675">Receptor</keyword>
<evidence type="ECO:0000259" key="18">
    <source>
        <dbReference type="Pfam" id="PF07715"/>
    </source>
</evidence>
<keyword evidence="10 12" id="KW-0472">Membrane</keyword>